<feature type="region of interest" description="Disordered" evidence="1">
    <location>
        <begin position="1799"/>
        <end position="1873"/>
    </location>
</feature>
<feature type="compositionally biased region" description="Basic and acidic residues" evidence="1">
    <location>
        <begin position="1125"/>
        <end position="1135"/>
    </location>
</feature>
<feature type="compositionally biased region" description="Low complexity" evidence="1">
    <location>
        <begin position="1595"/>
        <end position="1614"/>
    </location>
</feature>
<keyword evidence="6" id="KW-1185">Reference proteome</keyword>
<dbReference type="OrthoDB" id="10026202at2759"/>
<name>W6URH6_ECHGR</name>
<feature type="region of interest" description="Disordered" evidence="1">
    <location>
        <begin position="1123"/>
        <end position="1145"/>
    </location>
</feature>
<dbReference type="InterPro" id="IPR031437">
    <property type="entry name" value="Ig_TMEM132_4th"/>
</dbReference>
<feature type="region of interest" description="Disordered" evidence="1">
    <location>
        <begin position="1166"/>
        <end position="1203"/>
    </location>
</feature>
<dbReference type="Pfam" id="PF16070">
    <property type="entry name" value="Ig_TMEM132_4th"/>
    <property type="match status" value="1"/>
</dbReference>
<comment type="caution">
    <text evidence="5">The sequence shown here is derived from an EMBL/GenBank/DDBJ whole genome shotgun (WGS) entry which is preliminary data.</text>
</comment>
<dbReference type="EMBL" id="APAU02000135">
    <property type="protein sequence ID" value="EUB55969.1"/>
    <property type="molecule type" value="Genomic_DNA"/>
</dbReference>
<feature type="transmembrane region" description="Helical" evidence="2">
    <location>
        <begin position="1334"/>
        <end position="1358"/>
    </location>
</feature>
<evidence type="ECO:0000256" key="1">
    <source>
        <dbReference type="SAM" id="MobiDB-lite"/>
    </source>
</evidence>
<protein>
    <recommendedName>
        <fullName evidence="4">Transmembrane protein family 132 fourth domain-containing protein</fullName>
    </recommendedName>
</protein>
<reference evidence="5 6" key="1">
    <citation type="journal article" date="2013" name="Nat. Genet.">
        <title>The genome of the hydatid tapeworm Echinococcus granulosus.</title>
        <authorList>
            <person name="Zheng H."/>
            <person name="Zhang W."/>
            <person name="Zhang L."/>
            <person name="Zhang Z."/>
            <person name="Li J."/>
            <person name="Lu G."/>
            <person name="Zhu Y."/>
            <person name="Wang Y."/>
            <person name="Huang Y."/>
            <person name="Liu J."/>
            <person name="Kang H."/>
            <person name="Chen J."/>
            <person name="Wang L."/>
            <person name="Chen A."/>
            <person name="Yu S."/>
            <person name="Gao Z."/>
            <person name="Jin L."/>
            <person name="Gu W."/>
            <person name="Wang Z."/>
            <person name="Zhao L."/>
            <person name="Shi B."/>
            <person name="Wen H."/>
            <person name="Lin R."/>
            <person name="Jones M.K."/>
            <person name="Brejova B."/>
            <person name="Vinar T."/>
            <person name="Zhao G."/>
            <person name="McManus D.P."/>
            <person name="Chen Z."/>
            <person name="Zhou Y."/>
            <person name="Wang S."/>
        </authorList>
    </citation>
    <scope>NUCLEOTIDE SEQUENCE [LARGE SCALE GENOMIC DNA]</scope>
</reference>
<dbReference type="CTD" id="36344888"/>
<feature type="region of interest" description="Disordered" evidence="1">
    <location>
        <begin position="1887"/>
        <end position="1923"/>
    </location>
</feature>
<dbReference type="PANTHER" id="PTHR13388:SF11">
    <property type="entry name" value="DETONATOR, ISOFORM E"/>
    <property type="match status" value="1"/>
</dbReference>
<feature type="compositionally biased region" description="Low complexity" evidence="1">
    <location>
        <begin position="1843"/>
        <end position="1863"/>
    </location>
</feature>
<dbReference type="PANTHER" id="PTHR13388">
    <property type="entry name" value="DETONATOR, ISOFORM E"/>
    <property type="match status" value="1"/>
</dbReference>
<dbReference type="GeneID" id="36344888"/>
<keyword evidence="2" id="KW-1133">Transmembrane helix</keyword>
<evidence type="ECO:0000313" key="5">
    <source>
        <dbReference type="EMBL" id="EUB55969.1"/>
    </source>
</evidence>
<feature type="domain" description="Transmembrane protein family 132 fourth" evidence="4">
    <location>
        <begin position="480"/>
        <end position="572"/>
    </location>
</feature>
<dbReference type="Proteomes" id="UP000019149">
    <property type="component" value="Unassembled WGS sequence"/>
</dbReference>
<dbReference type="InterPro" id="IPR026307">
    <property type="entry name" value="TMEM132"/>
</dbReference>
<feature type="region of interest" description="Disordered" evidence="1">
    <location>
        <begin position="1493"/>
        <end position="1515"/>
    </location>
</feature>
<dbReference type="KEGG" id="egl:EGR_09173"/>
<dbReference type="RefSeq" id="XP_024347165.1">
    <property type="nucleotide sequence ID" value="XM_024498422.1"/>
</dbReference>
<feature type="signal peptide" evidence="3">
    <location>
        <begin position="1"/>
        <end position="22"/>
    </location>
</feature>
<dbReference type="OMA" id="WHRIMEV"/>
<gene>
    <name evidence="5" type="ORF">EGR_09173</name>
</gene>
<keyword evidence="2" id="KW-0812">Transmembrane</keyword>
<dbReference type="STRING" id="6210.W6URH6"/>
<evidence type="ECO:0000256" key="3">
    <source>
        <dbReference type="SAM" id="SignalP"/>
    </source>
</evidence>
<evidence type="ECO:0000313" key="6">
    <source>
        <dbReference type="Proteomes" id="UP000019149"/>
    </source>
</evidence>
<feature type="compositionally biased region" description="Polar residues" evidence="1">
    <location>
        <begin position="1392"/>
        <end position="1410"/>
    </location>
</feature>
<evidence type="ECO:0000259" key="4">
    <source>
        <dbReference type="Pfam" id="PF16070"/>
    </source>
</evidence>
<keyword evidence="3" id="KW-0732">Signal</keyword>
<sequence>MVGGRETLFLLWIGLFVTHTIEIDVINTGFVPNRAAFFVNTGSTKETSIYMQDFASVGNIDDVSLNINVGNLRVNASINPDANNFHGHPLTTVHLFQKELGEDDPTLHFLCHSLMAPDLLENLNNQHLSTCCIIKVIASNRHFFTGCLIDNLSFTNRSACHASIQIESRAWNDSTNNELDVSYRINTVQHMKSSTVNLLMDSAALSRQCWTPLATQMSNFKFLSKISLKKPQRDEIREIGRNIRLDIPSRRLKNGEYFNVPVRVKQHTSIAEFTLRCEIPSKTYIEFVRVVWPWEVDESSSNIRETNARLSQMNNGFSAWDISQRHIPSLKGNVTEVVARYRETAIDPSPNDHFRDDPIIYKLLFRVALPPKDSVGRIGPRFLWSLVSLSRRNTVDQSASGSPIVTRLNIESFEFKHLALVIKVHFDRNKYKRVIFVEAALLFQNAANQSGGQSAGCDPNVRLEEMQSLPSHRILGITGESTSLVNTAVLSGYPTHHPVWVFGLTHGHELRDVTAHSTCHTNDESVAHFPRESCSAGLTFSGGELGGSEGLTLVAKVDRTSAAELVTVWFPQQPHGVYLVIENPREGPTSVSSTSAAATGTHLLHEYSTTSIMLRSLAETSPPTPKNARLVGELFATGKEAESWEIRRNSNLYALCNPSSAMIKLNKTVCSQQAAQLSSSSQMTASIPHFQQTRLRVFARFTTANTRITSADEYSHSSSEEEVSISPPLDVTDLTAHCLRLEFTNEVVAALNIDDDMTTPARLVLVGKRKDAKETGDAQTATRVWLVGQRPGRVRVRLASIADSSLVRAALPTSLARLRKHQNQVKRSGSGATWDRQQFQTLWVTVTDNGWVWPSGWPKQERSDDIEFGWCQFTGRFRLPTKEPIPLLQRVKRQLVTKTLPRQGLLVVTVQFSDGSVLPWHRIMEVVWELGESTAPFTLAVENLRPDLVRVDMPPLPLPPVPTPPSSRRKRSVGPRWFTFHRDVPATMETKNTTQKAQQQPEWLGPTVFLLREDESFIGPIQNFYYYGNDCTPELFHHGLKMRLSDIPNDPLEIITDRMVTDGCTNTGSRCSAFGSLILMDDMCLIAEAKKGDLLRVNLRSNIDNSLLFSAPVHASIVAARPSRRRGEDEVREGADGAGGEWLQRPNHWEGQKTSATHVAVEGLRPLPSRFWPNPEVEGGTHDADEDDNDVGGGGGNPTDDQLDNIAETSAAAASQWKRVNGRGWNPLSEPLETQQNPSAYDLKLAELFGSPALKDAPGMRSTSPYQRPLHPDPVDKASAKKVTKEQDVFVDRPNADSSLNEAAVKLSEGSESGGKGSDDPVGAESGHRPALELIMYILLGLFILIALIFAVNCGAMVARYRWEHARGVKENLRLQHLSELAMGNANTDVSGMGECSSSSTADPQSQADQVDTIDGMSGGQKAASHYGCITAFATLRRKFGLRSLSQHRINRDNDWIWLSRDALAESQHDHGNNSNLSGPRLNTATTALELSKHPSLSKPPLTPTIPPSSTASVCDSNNPRLVVTSTAQQKPSLVSSYHASSPRVPLAKKTSVSASATCHYEGEECSIRILTNTVEPEKSKMPTSQRGIPSALISSQHLHSSSAGSRQNSQFSQSHHHHRGHHQGQQNFHHPHLDQRRRSAFVFGQSLILDHQNSDWQFSADCGFSHHHLQSQRCYCSRGLVSPWRYRDPLQPSGTSGAEEDKEGGVIPAVLSLEGYQTLPSHIPAWQDGGDYGTPPCPPVRTSSKLKPPLLISYYGEQNSPSVMSRPTSFPNKSMLQQEPLLATSVTNEVYSLLAGSGGVDANGDGDEATLTRQSSARSHHPVQTTTTNSTELPRRTRSYSRIDTSNQTTTTTMTPGSRSTRGPPEAQSVSAGSYCHQTAYANCGPASLTPTAIRSNTSKSDPVIERPPALRLLPATANGGP</sequence>
<organism evidence="5 6">
    <name type="scientific">Echinococcus granulosus</name>
    <name type="common">Hydatid tapeworm</name>
    <dbReference type="NCBI Taxonomy" id="6210"/>
    <lineage>
        <taxon>Eukaryota</taxon>
        <taxon>Metazoa</taxon>
        <taxon>Spiralia</taxon>
        <taxon>Lophotrochozoa</taxon>
        <taxon>Platyhelminthes</taxon>
        <taxon>Cestoda</taxon>
        <taxon>Eucestoda</taxon>
        <taxon>Cyclophyllidea</taxon>
        <taxon>Taeniidae</taxon>
        <taxon>Echinococcus</taxon>
        <taxon>Echinococcus granulosus group</taxon>
    </lineage>
</organism>
<feature type="compositionally biased region" description="Polar residues" evidence="1">
    <location>
        <begin position="1890"/>
        <end position="1902"/>
    </location>
</feature>
<feature type="region of interest" description="Disordered" evidence="1">
    <location>
        <begin position="1254"/>
        <end position="1325"/>
    </location>
</feature>
<keyword evidence="2" id="KW-0472">Membrane</keyword>
<feature type="compositionally biased region" description="Basic and acidic residues" evidence="1">
    <location>
        <begin position="1270"/>
        <end position="1295"/>
    </location>
</feature>
<proteinExistence type="predicted"/>
<feature type="chain" id="PRO_5004885265" description="Transmembrane protein family 132 fourth domain-containing protein" evidence="3">
    <location>
        <begin position="23"/>
        <end position="1923"/>
    </location>
</feature>
<accession>W6URH6</accession>
<feature type="region of interest" description="Disordered" evidence="1">
    <location>
        <begin position="1595"/>
        <end position="1631"/>
    </location>
</feature>
<feature type="compositionally biased region" description="Polar residues" evidence="1">
    <location>
        <begin position="1812"/>
        <end position="1833"/>
    </location>
</feature>
<feature type="region of interest" description="Disordered" evidence="1">
    <location>
        <begin position="1392"/>
        <end position="1419"/>
    </location>
</feature>
<evidence type="ECO:0000256" key="2">
    <source>
        <dbReference type="SAM" id="Phobius"/>
    </source>
</evidence>